<reference evidence="13" key="2">
    <citation type="submission" date="2023-06" db="EMBL/GenBank/DDBJ databases">
        <authorList>
            <person name="Ma L."/>
            <person name="Liu K.-W."/>
            <person name="Li Z."/>
            <person name="Hsiao Y.-Y."/>
            <person name="Qi Y."/>
            <person name="Fu T."/>
            <person name="Tang G."/>
            <person name="Zhang D."/>
            <person name="Sun W.-H."/>
            <person name="Liu D.-K."/>
            <person name="Li Y."/>
            <person name="Chen G.-Z."/>
            <person name="Liu X.-D."/>
            <person name="Liao X.-Y."/>
            <person name="Jiang Y.-T."/>
            <person name="Yu X."/>
            <person name="Hao Y."/>
            <person name="Huang J."/>
            <person name="Zhao X.-W."/>
            <person name="Ke S."/>
            <person name="Chen Y.-Y."/>
            <person name="Wu W.-L."/>
            <person name="Hsu J.-L."/>
            <person name="Lin Y.-F."/>
            <person name="Huang M.-D."/>
            <person name="Li C.-Y."/>
            <person name="Huang L."/>
            <person name="Wang Z.-W."/>
            <person name="Zhao X."/>
            <person name="Zhong W.-Y."/>
            <person name="Peng D.-H."/>
            <person name="Ahmad S."/>
            <person name="Lan S."/>
            <person name="Zhang J.-S."/>
            <person name="Tsai W.-C."/>
            <person name="Van De Peer Y."/>
            <person name="Liu Z.-J."/>
        </authorList>
    </citation>
    <scope>NUCLEOTIDE SEQUENCE</scope>
    <source>
        <strain evidence="13">CP</strain>
        <tissue evidence="13">Leaves</tissue>
    </source>
</reference>
<proteinExistence type="inferred from homology"/>
<reference evidence="13" key="1">
    <citation type="journal article" date="2023" name="Nat. Commun.">
        <title>Diploid and tetraploid genomes of Acorus and the evolution of monocots.</title>
        <authorList>
            <person name="Ma L."/>
            <person name="Liu K.W."/>
            <person name="Li Z."/>
            <person name="Hsiao Y.Y."/>
            <person name="Qi Y."/>
            <person name="Fu T."/>
            <person name="Tang G.D."/>
            <person name="Zhang D."/>
            <person name="Sun W.H."/>
            <person name="Liu D.K."/>
            <person name="Li Y."/>
            <person name="Chen G.Z."/>
            <person name="Liu X.D."/>
            <person name="Liao X.Y."/>
            <person name="Jiang Y.T."/>
            <person name="Yu X."/>
            <person name="Hao Y."/>
            <person name="Huang J."/>
            <person name="Zhao X.W."/>
            <person name="Ke S."/>
            <person name="Chen Y.Y."/>
            <person name="Wu W.L."/>
            <person name="Hsu J.L."/>
            <person name="Lin Y.F."/>
            <person name="Huang M.D."/>
            <person name="Li C.Y."/>
            <person name="Huang L."/>
            <person name="Wang Z.W."/>
            <person name="Zhao X."/>
            <person name="Zhong W.Y."/>
            <person name="Peng D.H."/>
            <person name="Ahmad S."/>
            <person name="Lan S."/>
            <person name="Zhang J.S."/>
            <person name="Tsai W.C."/>
            <person name="Van de Peer Y."/>
            <person name="Liu Z.J."/>
        </authorList>
    </citation>
    <scope>NUCLEOTIDE SEQUENCE</scope>
    <source>
        <strain evidence="13">CP</strain>
    </source>
</reference>
<evidence type="ECO:0000256" key="7">
    <source>
        <dbReference type="ARBA" id="ARBA00023242"/>
    </source>
</evidence>
<dbReference type="InterPro" id="IPR045279">
    <property type="entry name" value="ARR-like"/>
</dbReference>
<keyword evidence="5" id="KW-0090">Biological rhythms</keyword>
<dbReference type="InterPro" id="IPR001789">
    <property type="entry name" value="Sig_transdc_resp-reg_receiver"/>
</dbReference>
<feature type="region of interest" description="Disordered" evidence="10">
    <location>
        <begin position="218"/>
        <end position="281"/>
    </location>
</feature>
<feature type="domain" description="CCT" evidence="12">
    <location>
        <begin position="736"/>
        <end position="778"/>
    </location>
</feature>
<evidence type="ECO:0000256" key="4">
    <source>
        <dbReference type="ARBA" id="ARBA00023015"/>
    </source>
</evidence>
<dbReference type="FunFam" id="3.40.50.2300:FF:000214">
    <property type="entry name" value="Two-component response regulator-like PRR37"/>
    <property type="match status" value="1"/>
</dbReference>
<accession>A0AAV9CCA7</accession>
<gene>
    <name evidence="13" type="primary">PRR73</name>
    <name evidence="13" type="ORF">QJS10_CPB20g00755</name>
</gene>
<keyword evidence="6" id="KW-0804">Transcription</keyword>
<evidence type="ECO:0000313" key="13">
    <source>
        <dbReference type="EMBL" id="KAK1286735.1"/>
    </source>
</evidence>
<keyword evidence="14" id="KW-1185">Reference proteome</keyword>
<dbReference type="CDD" id="cd17582">
    <property type="entry name" value="psREC_PRR"/>
    <property type="match status" value="1"/>
</dbReference>
<evidence type="ECO:0000256" key="9">
    <source>
        <dbReference type="PROSITE-ProRule" id="PRU00357"/>
    </source>
</evidence>
<evidence type="ECO:0000259" key="11">
    <source>
        <dbReference type="PROSITE" id="PS50110"/>
    </source>
</evidence>
<dbReference type="GO" id="GO:0009736">
    <property type="term" value="P:cytokinin-activated signaling pathway"/>
    <property type="evidence" value="ECO:0007669"/>
    <property type="project" value="InterPro"/>
</dbReference>
<feature type="region of interest" description="Disordered" evidence="10">
    <location>
        <begin position="326"/>
        <end position="345"/>
    </location>
</feature>
<keyword evidence="3" id="KW-0902">Two-component regulatory system</keyword>
<comment type="subcellular location">
    <subcellularLocation>
        <location evidence="1 9">Nucleus</location>
    </subcellularLocation>
</comment>
<dbReference type="PANTHER" id="PTHR43874">
    <property type="entry name" value="TWO-COMPONENT RESPONSE REGULATOR"/>
    <property type="match status" value="1"/>
</dbReference>
<feature type="compositionally biased region" description="Low complexity" evidence="10">
    <location>
        <begin position="219"/>
        <end position="228"/>
    </location>
</feature>
<keyword evidence="4" id="KW-0805">Transcription regulation</keyword>
<evidence type="ECO:0000256" key="2">
    <source>
        <dbReference type="ARBA" id="ARBA00010330"/>
    </source>
</evidence>
<dbReference type="Gene3D" id="3.40.50.2300">
    <property type="match status" value="1"/>
</dbReference>
<dbReference type="InterPro" id="IPR010402">
    <property type="entry name" value="CCT_domain"/>
</dbReference>
<dbReference type="GO" id="GO:0048511">
    <property type="term" value="P:rhythmic process"/>
    <property type="evidence" value="ECO:0007669"/>
    <property type="project" value="UniProtKB-KW"/>
</dbReference>
<sequence length="790" mass="86672">MGSIQPYTNNTTHNNSSIIDAGKSQRRDVIVANGMVGESGNTGLSEEESKNNGGTKENVRDASGSIIGVLQTVSYNSRQQGSVVSWERFLPLRSLKVLLVENDDSTRHVVSALLRNCSYEVLAAENGLQAWKILEDFTNHVDLVLTEVVMPCLSGLGLLCKIMSHKTFRNIPVIMMSSHDSMGLVFKCLTKGAVDFLVKPIRKNELKNLWQHVWRRCHSSSGSGSESGIQTRKSPKSKSADESDNNSGSNDDDDESIGLNVRDGSDNGSGTQSSWTKRAVEVDSPQTLSAWEQFDDPPDSTCALVIHPKHEILCTERVLKTADGECQKPRENPDYPMGKDLEIGVPPRNLDVPVSSDTNEKIPFNAEDVNDIVPERDFNKKNQSSKEKLLKFNCKKLIGDLNDEAVDPSGGTSTNVRNRMPRDNEASIVLTKVFETENNSVSETEKEKLPSLELSLKRLRSFGESATDAPDDRNVLKRSDLSAFSRYNTATAATQTPMGNVGKCSLPRDVGSDAMKAEPIYNKISSTNTSLLNQPTTGTSKNLDICSTNINGCTKTAAPIDKISSPKAKNINSCSTFQPVQHWSSAAQKVSKEKPDEVTVSVMLGHSKEAPQQVQVQHHHHHYHHHHHHVHNVQQQQLKPATDQDDVSMNNMTSAAPHGSSNIFSAMEGNAGNFSINGSVSGSNHLSNGQNGSCTAINAGLMNTESDNGAIANNVASANNVSASGSGMEQDRVAQREAALNKFRLKRKERCFEKKVRYQSRKRLAEQRPRVRGQFVRQNLYDQESHDGDS</sequence>
<dbReference type="EMBL" id="JAUJYO010000020">
    <property type="protein sequence ID" value="KAK1286735.1"/>
    <property type="molecule type" value="Genomic_DNA"/>
</dbReference>
<organism evidence="13 14">
    <name type="scientific">Acorus calamus</name>
    <name type="common">Sweet flag</name>
    <dbReference type="NCBI Taxonomy" id="4465"/>
    <lineage>
        <taxon>Eukaryota</taxon>
        <taxon>Viridiplantae</taxon>
        <taxon>Streptophyta</taxon>
        <taxon>Embryophyta</taxon>
        <taxon>Tracheophyta</taxon>
        <taxon>Spermatophyta</taxon>
        <taxon>Magnoliopsida</taxon>
        <taxon>Liliopsida</taxon>
        <taxon>Acoraceae</taxon>
        <taxon>Acorus</taxon>
    </lineage>
</organism>
<dbReference type="Pfam" id="PF00072">
    <property type="entry name" value="Response_reg"/>
    <property type="match status" value="1"/>
</dbReference>
<evidence type="ECO:0000256" key="8">
    <source>
        <dbReference type="PROSITE-ProRule" id="PRU00169"/>
    </source>
</evidence>
<dbReference type="PROSITE" id="PS50110">
    <property type="entry name" value="RESPONSE_REGULATORY"/>
    <property type="match status" value="1"/>
</dbReference>
<evidence type="ECO:0000256" key="5">
    <source>
        <dbReference type="ARBA" id="ARBA00023108"/>
    </source>
</evidence>
<evidence type="ECO:0000256" key="1">
    <source>
        <dbReference type="ARBA" id="ARBA00004123"/>
    </source>
</evidence>
<dbReference type="PANTHER" id="PTHR43874:SF125">
    <property type="entry name" value="TWO-COMPONENT RESPONSE REGULATOR-LIKE APRR7"/>
    <property type="match status" value="1"/>
</dbReference>
<evidence type="ECO:0000256" key="3">
    <source>
        <dbReference type="ARBA" id="ARBA00023012"/>
    </source>
</evidence>
<dbReference type="GO" id="GO:0000160">
    <property type="term" value="P:phosphorelay signal transduction system"/>
    <property type="evidence" value="ECO:0007669"/>
    <property type="project" value="UniProtKB-KW"/>
</dbReference>
<dbReference type="AlphaFoldDB" id="A0AAV9CCA7"/>
<dbReference type="SMART" id="SM00448">
    <property type="entry name" value="REC"/>
    <property type="match status" value="1"/>
</dbReference>
<dbReference type="Proteomes" id="UP001180020">
    <property type="component" value="Unassembled WGS sequence"/>
</dbReference>
<name>A0AAV9CCA7_ACOCL</name>
<evidence type="ECO:0000256" key="10">
    <source>
        <dbReference type="SAM" id="MobiDB-lite"/>
    </source>
</evidence>
<feature type="compositionally biased region" description="Basic and acidic residues" evidence="10">
    <location>
        <begin position="326"/>
        <end position="342"/>
    </location>
</feature>
<comment type="caution">
    <text evidence="8">Lacks conserved residue(s) required for the propagation of feature annotation.</text>
</comment>
<evidence type="ECO:0000259" key="12">
    <source>
        <dbReference type="PROSITE" id="PS51017"/>
    </source>
</evidence>
<evidence type="ECO:0000313" key="14">
    <source>
        <dbReference type="Proteomes" id="UP001180020"/>
    </source>
</evidence>
<evidence type="ECO:0000256" key="6">
    <source>
        <dbReference type="ARBA" id="ARBA00023163"/>
    </source>
</evidence>
<comment type="similarity">
    <text evidence="2">Belongs to the ARR-like family.</text>
</comment>
<feature type="compositionally biased region" description="Polar residues" evidence="10">
    <location>
        <begin position="266"/>
        <end position="276"/>
    </location>
</feature>
<dbReference type="InterPro" id="IPR011006">
    <property type="entry name" value="CheY-like_superfamily"/>
</dbReference>
<feature type="domain" description="Response regulatory" evidence="11">
    <location>
        <begin position="96"/>
        <end position="214"/>
    </location>
</feature>
<keyword evidence="7 9" id="KW-0539">Nucleus</keyword>
<feature type="region of interest" description="Disordered" evidence="10">
    <location>
        <begin position="36"/>
        <end position="59"/>
    </location>
</feature>
<dbReference type="Pfam" id="PF06203">
    <property type="entry name" value="CCT"/>
    <property type="match status" value="1"/>
</dbReference>
<feature type="region of interest" description="Disordered" evidence="10">
    <location>
        <begin position="1"/>
        <end position="22"/>
    </location>
</feature>
<dbReference type="PROSITE" id="PS51017">
    <property type="entry name" value="CCT"/>
    <property type="match status" value="1"/>
</dbReference>
<protein>
    <submittedName>
        <fullName evidence="13">Two-component response regulator-like PRR73</fullName>
    </submittedName>
</protein>
<dbReference type="SUPFAM" id="SSF52172">
    <property type="entry name" value="CheY-like"/>
    <property type="match status" value="1"/>
</dbReference>
<dbReference type="GO" id="GO:0005634">
    <property type="term" value="C:nucleus"/>
    <property type="evidence" value="ECO:0007669"/>
    <property type="project" value="UniProtKB-SubCell"/>
</dbReference>
<comment type="caution">
    <text evidence="13">The sequence shown here is derived from an EMBL/GenBank/DDBJ whole genome shotgun (WGS) entry which is preliminary data.</text>
</comment>